<evidence type="ECO:0000256" key="3">
    <source>
        <dbReference type="SAM" id="SignalP"/>
    </source>
</evidence>
<dbReference type="AlphaFoldDB" id="H8GA53"/>
<dbReference type="PANTHER" id="PTHR30483:SF6">
    <property type="entry name" value="PERIPLASMIC BINDING PROTEIN OF ABC TRANSPORTER FOR NATURAL AMINO ACIDS"/>
    <property type="match status" value="1"/>
</dbReference>
<dbReference type="CDD" id="cd06346">
    <property type="entry name" value="PBP1_ABC_ligand_binding-like"/>
    <property type="match status" value="1"/>
</dbReference>
<dbReference type="SUPFAM" id="SSF53822">
    <property type="entry name" value="Periplasmic binding protein-like I"/>
    <property type="match status" value="1"/>
</dbReference>
<evidence type="ECO:0000256" key="1">
    <source>
        <dbReference type="ARBA" id="ARBA00010062"/>
    </source>
</evidence>
<evidence type="ECO:0000259" key="4">
    <source>
        <dbReference type="Pfam" id="PF13458"/>
    </source>
</evidence>
<dbReference type="Pfam" id="PF13458">
    <property type="entry name" value="Peripla_BP_6"/>
    <property type="match status" value="1"/>
</dbReference>
<name>H8GA53_9PSEU</name>
<evidence type="ECO:0000256" key="2">
    <source>
        <dbReference type="ARBA" id="ARBA00022729"/>
    </source>
</evidence>
<feature type="chain" id="PRO_5038594687" evidence="3">
    <location>
        <begin position="21"/>
        <end position="415"/>
    </location>
</feature>
<feature type="signal peptide" evidence="3">
    <location>
        <begin position="1"/>
        <end position="20"/>
    </location>
</feature>
<dbReference type="PANTHER" id="PTHR30483">
    <property type="entry name" value="LEUCINE-SPECIFIC-BINDING PROTEIN"/>
    <property type="match status" value="1"/>
</dbReference>
<dbReference type="Gene3D" id="3.40.50.2300">
    <property type="match status" value="2"/>
</dbReference>
<dbReference type="RefSeq" id="WP_005440414.1">
    <property type="nucleotide sequence ID" value="NZ_CM001466.1"/>
</dbReference>
<dbReference type="Proteomes" id="UP000004705">
    <property type="component" value="Chromosome"/>
</dbReference>
<dbReference type="OrthoDB" id="7337537at2"/>
<keyword evidence="6" id="KW-1185">Reference proteome</keyword>
<comment type="similarity">
    <text evidence="1">Belongs to the leucine-binding protein family.</text>
</comment>
<feature type="domain" description="Leucine-binding protein" evidence="4">
    <location>
        <begin position="39"/>
        <end position="392"/>
    </location>
</feature>
<proteinExistence type="inferred from homology"/>
<dbReference type="InterPro" id="IPR028081">
    <property type="entry name" value="Leu-bd"/>
</dbReference>
<organism evidence="5 6">
    <name type="scientific">Saccharomonospora azurea NA-128</name>
    <dbReference type="NCBI Taxonomy" id="882081"/>
    <lineage>
        <taxon>Bacteria</taxon>
        <taxon>Bacillati</taxon>
        <taxon>Actinomycetota</taxon>
        <taxon>Actinomycetes</taxon>
        <taxon>Pseudonocardiales</taxon>
        <taxon>Pseudonocardiaceae</taxon>
        <taxon>Saccharomonospora</taxon>
    </lineage>
</organism>
<sequence>MRASAWRSAIVASAAALVLAACGGGEVPRSDDGGDGVLNLGYVLPETGPLAAFGPAQIESVRLAVEDINDAGGVLTQPIPEVVGADEGGTARSAAQAADRVLSLGVDAVIGASASEASLSVIDSVTGAGVLQCSGSNTASALRDHPDSGLYFRTAPDDTLQAKVLSKLVTEDDNERVGIVARGDDYGTGLLDATSKELKAAGAGVVLGETYEPGTKDFDRLARQLRDADVDAVVLASFDEGAALLRAMIGAGVGPQQVDVYGADGLRRAELASEVSPDDPGVLAGMKGTAPAVADDEYAERLRKFAPDLVDLQYGAQVFDCVTVVALAAQAAQTDDPIVFAAEVGRVTTGGEKCGSFAECKRLLDQGTDIDYDGVSGPLDFVERGEPGKAMYAVYGFDPSGTLRTERTEQASTSN</sequence>
<dbReference type="PROSITE" id="PS51257">
    <property type="entry name" value="PROKAR_LIPOPROTEIN"/>
    <property type="match status" value="1"/>
</dbReference>
<evidence type="ECO:0000313" key="6">
    <source>
        <dbReference type="Proteomes" id="UP000004705"/>
    </source>
</evidence>
<keyword evidence="2 3" id="KW-0732">Signal</keyword>
<dbReference type="HOGENOM" id="CLU_027128_5_0_11"/>
<accession>H8GA53</accession>
<dbReference type="InterPro" id="IPR051010">
    <property type="entry name" value="BCAA_transport"/>
</dbReference>
<dbReference type="InterPro" id="IPR028082">
    <property type="entry name" value="Peripla_BP_I"/>
</dbReference>
<gene>
    <name evidence="5" type="ORF">SacazDRAFT_01656</name>
</gene>
<evidence type="ECO:0000313" key="5">
    <source>
        <dbReference type="EMBL" id="EHY88580.1"/>
    </source>
</evidence>
<dbReference type="EMBL" id="CM001466">
    <property type="protein sequence ID" value="EHY88580.1"/>
    <property type="molecule type" value="Genomic_DNA"/>
</dbReference>
<reference evidence="5 6" key="1">
    <citation type="journal article" date="2012" name="Stand. Genomic Sci.">
        <title>Genome sequence of the soil bacterium Saccharomonospora azurea type strain (NA-128(T)).</title>
        <authorList>
            <person name="Klenk H.P."/>
            <person name="Held B."/>
            <person name="Lucas S."/>
            <person name="Lapidus A."/>
            <person name="Copeland A."/>
            <person name="Hammon N."/>
            <person name="Pitluck S."/>
            <person name="Goodwin L.A."/>
            <person name="Han C."/>
            <person name="Tapia R."/>
            <person name="Brambilla E.M."/>
            <person name="Potter G."/>
            <person name="Land M."/>
            <person name="Ivanova N."/>
            <person name="Rohde M."/>
            <person name="Goker M."/>
            <person name="Detter J.C."/>
            <person name="Kyrpides N.C."/>
            <person name="Woyke T."/>
        </authorList>
    </citation>
    <scope>NUCLEOTIDE SEQUENCE [LARGE SCALE GENOMIC DNA]</scope>
    <source>
        <strain evidence="5 6">NA-128</strain>
    </source>
</reference>
<protein>
    <submittedName>
        <fullName evidence="5">ABC-type branched-chain amino acid transport system, periplasmic component</fullName>
    </submittedName>
</protein>